<evidence type="ECO:0008006" key="3">
    <source>
        <dbReference type="Google" id="ProtNLM"/>
    </source>
</evidence>
<dbReference type="SUPFAM" id="SSF53098">
    <property type="entry name" value="Ribonuclease H-like"/>
    <property type="match status" value="1"/>
</dbReference>
<dbReference type="PANTHER" id="PTHR37984">
    <property type="entry name" value="PROTEIN CBG26694"/>
    <property type="match status" value="1"/>
</dbReference>
<keyword evidence="2" id="KW-1185">Reference proteome</keyword>
<comment type="caution">
    <text evidence="1">The sequence shown here is derived from an EMBL/GenBank/DDBJ whole genome shotgun (WGS) entry which is preliminary data.</text>
</comment>
<sequence length="145" mass="17065">MKMGTKLQFSTTFHPQIDGQTEVVNRSLGNLLRSLVGEHIKNWDSILPTTEFAYNNSINRITCLSISEIIYGFKPRRSLDLIPMCFRYRIYESASLFASHLHELHKEIAQHIERNNSEYKLHANLKRRFKTFEVGDFMMVRIRSE</sequence>
<evidence type="ECO:0000313" key="2">
    <source>
        <dbReference type="Proteomes" id="UP000829196"/>
    </source>
</evidence>
<dbReference type="InterPro" id="IPR050951">
    <property type="entry name" value="Retrovirus_Pol_polyprotein"/>
</dbReference>
<reference evidence="1" key="1">
    <citation type="journal article" date="2022" name="Front. Genet.">
        <title>Chromosome-Scale Assembly of the Dendrobium nobile Genome Provides Insights Into the Molecular Mechanism of the Biosynthesis of the Medicinal Active Ingredient of Dendrobium.</title>
        <authorList>
            <person name="Xu Q."/>
            <person name="Niu S.-C."/>
            <person name="Li K.-L."/>
            <person name="Zheng P.-J."/>
            <person name="Zhang X.-J."/>
            <person name="Jia Y."/>
            <person name="Liu Y."/>
            <person name="Niu Y.-X."/>
            <person name="Yu L.-H."/>
            <person name="Chen D.-F."/>
            <person name="Zhang G.-Q."/>
        </authorList>
    </citation>
    <scope>NUCLEOTIDE SEQUENCE</scope>
    <source>
        <tissue evidence="1">Leaf</tissue>
    </source>
</reference>
<dbReference type="SMR" id="A0A8T3BQX8"/>
<gene>
    <name evidence="1" type="ORF">KFK09_007063</name>
</gene>
<evidence type="ECO:0000313" key="1">
    <source>
        <dbReference type="EMBL" id="KAI0519612.1"/>
    </source>
</evidence>
<dbReference type="InterPro" id="IPR012337">
    <property type="entry name" value="RNaseH-like_sf"/>
</dbReference>
<dbReference type="Proteomes" id="UP000829196">
    <property type="component" value="Unassembled WGS sequence"/>
</dbReference>
<dbReference type="EMBL" id="JAGYWB010000006">
    <property type="protein sequence ID" value="KAI0519612.1"/>
    <property type="molecule type" value="Genomic_DNA"/>
</dbReference>
<name>A0A8T3BQX8_DENNO</name>
<dbReference type="InterPro" id="IPR036397">
    <property type="entry name" value="RNaseH_sf"/>
</dbReference>
<protein>
    <recommendedName>
        <fullName evidence="3">Integrase catalytic domain-containing protein</fullName>
    </recommendedName>
</protein>
<dbReference type="AlphaFoldDB" id="A0A8T3BQX8"/>
<dbReference type="GO" id="GO:0003676">
    <property type="term" value="F:nucleic acid binding"/>
    <property type="evidence" value="ECO:0007669"/>
    <property type="project" value="InterPro"/>
</dbReference>
<proteinExistence type="predicted"/>
<dbReference type="PANTHER" id="PTHR37984:SF5">
    <property type="entry name" value="PROTEIN NYNRIN-LIKE"/>
    <property type="match status" value="1"/>
</dbReference>
<accession>A0A8T3BQX8</accession>
<dbReference type="OrthoDB" id="784322at2759"/>
<dbReference type="Gene3D" id="3.30.420.10">
    <property type="entry name" value="Ribonuclease H-like superfamily/Ribonuclease H"/>
    <property type="match status" value="1"/>
</dbReference>
<organism evidence="1 2">
    <name type="scientific">Dendrobium nobile</name>
    <name type="common">Orchid</name>
    <dbReference type="NCBI Taxonomy" id="94219"/>
    <lineage>
        <taxon>Eukaryota</taxon>
        <taxon>Viridiplantae</taxon>
        <taxon>Streptophyta</taxon>
        <taxon>Embryophyta</taxon>
        <taxon>Tracheophyta</taxon>
        <taxon>Spermatophyta</taxon>
        <taxon>Magnoliopsida</taxon>
        <taxon>Liliopsida</taxon>
        <taxon>Asparagales</taxon>
        <taxon>Orchidaceae</taxon>
        <taxon>Epidendroideae</taxon>
        <taxon>Malaxideae</taxon>
        <taxon>Dendrobiinae</taxon>
        <taxon>Dendrobium</taxon>
    </lineage>
</organism>